<dbReference type="Proteomes" id="UP000238949">
    <property type="component" value="Unassembled WGS sequence"/>
</dbReference>
<reference evidence="3" key="1">
    <citation type="journal article" date="2020" name="Int. J. Syst. Evol. Microbiol.">
        <title>Alteromonas alba sp. nov., a marine bacterium isolated from the seawater of the West Pacific Ocean.</title>
        <authorList>
            <person name="Sun C."/>
            <person name="Wu Y.-H."/>
            <person name="Xamxidin M."/>
            <person name="Cheng H."/>
            <person name="Xu X.-W."/>
        </authorList>
    </citation>
    <scope>NUCLEOTIDE SEQUENCE [LARGE SCALE GENOMIC DNA]</scope>
    <source>
        <strain evidence="3">190</strain>
    </source>
</reference>
<dbReference type="Gene3D" id="3.30.300.20">
    <property type="match status" value="1"/>
</dbReference>
<dbReference type="GO" id="GO:0004601">
    <property type="term" value="F:peroxidase activity"/>
    <property type="evidence" value="ECO:0007669"/>
    <property type="project" value="InterPro"/>
</dbReference>
<protein>
    <submittedName>
        <fullName evidence="2">OsmC family peroxiredoxin</fullName>
    </submittedName>
</protein>
<dbReference type="InterPro" id="IPR015946">
    <property type="entry name" value="KH_dom-like_a/b"/>
</dbReference>
<dbReference type="InterPro" id="IPR052707">
    <property type="entry name" value="OsmC_Ohr_Peroxiredoxin"/>
</dbReference>
<dbReference type="AlphaFoldDB" id="A0A2S9VAM2"/>
<dbReference type="InterPro" id="IPR003718">
    <property type="entry name" value="OsmC/Ohr_fam"/>
</dbReference>
<gene>
    <name evidence="2" type="ORF">C6Y40_11240</name>
</gene>
<dbReference type="InterPro" id="IPR019904">
    <property type="entry name" value="Peroxiredoxin_OsmC"/>
</dbReference>
<name>A0A2S9VAM2_9ALTE</name>
<keyword evidence="3" id="KW-1185">Reference proteome</keyword>
<dbReference type="SUPFAM" id="SSF82784">
    <property type="entry name" value="OsmC-like"/>
    <property type="match status" value="1"/>
</dbReference>
<sequence length="143" mass="15195">MSIVKTASAHYLPLGKQGKGKVSTQSGALKNQPYGFNTRFEDEPGTNPEELLGSAHASCFAMALSFALADAGFEDGELSVEAYVTLEKEGDGFSVVKSELVLDAVVNGIEEEQFKEIAGGAKENCPISKVLNAEITLTHTLNK</sequence>
<comment type="caution">
    <text evidence="2">The sequence shown here is derived from an EMBL/GenBank/DDBJ whole genome shotgun (WGS) entry which is preliminary data.</text>
</comment>
<dbReference type="InterPro" id="IPR036102">
    <property type="entry name" value="OsmC/Ohrsf"/>
</dbReference>
<evidence type="ECO:0000313" key="2">
    <source>
        <dbReference type="EMBL" id="PRO73482.1"/>
    </source>
</evidence>
<dbReference type="RefSeq" id="WP_105934669.1">
    <property type="nucleotide sequence ID" value="NZ_PVNP01000112.1"/>
</dbReference>
<dbReference type="PANTHER" id="PTHR42830:SF1">
    <property type="entry name" value="OSMOTICALLY INDUCIBLE FAMILY PROTEIN"/>
    <property type="match status" value="1"/>
</dbReference>
<evidence type="ECO:0000313" key="3">
    <source>
        <dbReference type="Proteomes" id="UP000238949"/>
    </source>
</evidence>
<dbReference type="Pfam" id="PF02566">
    <property type="entry name" value="OsmC"/>
    <property type="match status" value="1"/>
</dbReference>
<organism evidence="2 3">
    <name type="scientific">Alteromonas alba</name>
    <dbReference type="NCBI Taxonomy" id="2079529"/>
    <lineage>
        <taxon>Bacteria</taxon>
        <taxon>Pseudomonadati</taxon>
        <taxon>Pseudomonadota</taxon>
        <taxon>Gammaproteobacteria</taxon>
        <taxon>Alteromonadales</taxon>
        <taxon>Alteromonadaceae</taxon>
        <taxon>Alteromonas/Salinimonas group</taxon>
        <taxon>Alteromonas</taxon>
    </lineage>
</organism>
<feature type="region of interest" description="Disordered" evidence="1">
    <location>
        <begin position="17"/>
        <end position="48"/>
    </location>
</feature>
<accession>A0A2S9VAM2</accession>
<dbReference type="OrthoDB" id="9807532at2"/>
<proteinExistence type="predicted"/>
<dbReference type="PANTHER" id="PTHR42830">
    <property type="entry name" value="OSMOTICALLY INDUCIBLE FAMILY PROTEIN"/>
    <property type="match status" value="1"/>
</dbReference>
<dbReference type="EMBL" id="PVNP01000112">
    <property type="protein sequence ID" value="PRO73482.1"/>
    <property type="molecule type" value="Genomic_DNA"/>
</dbReference>
<dbReference type="GO" id="GO:0006979">
    <property type="term" value="P:response to oxidative stress"/>
    <property type="evidence" value="ECO:0007669"/>
    <property type="project" value="InterPro"/>
</dbReference>
<evidence type="ECO:0000256" key="1">
    <source>
        <dbReference type="SAM" id="MobiDB-lite"/>
    </source>
</evidence>
<dbReference type="NCBIfam" id="TIGR03562">
    <property type="entry name" value="osmo_induc_OsmC"/>
    <property type="match status" value="1"/>
</dbReference>